<keyword evidence="3" id="KW-0732">Signal</keyword>
<dbReference type="PROSITE" id="PS51257">
    <property type="entry name" value="PROKAR_LIPOPROTEIN"/>
    <property type="match status" value="1"/>
</dbReference>
<dbReference type="STRING" id="1492898.SY85_24645"/>
<organism evidence="8 9">
    <name type="scientific">Flavisolibacter tropicus</name>
    <dbReference type="NCBI Taxonomy" id="1492898"/>
    <lineage>
        <taxon>Bacteria</taxon>
        <taxon>Pseudomonadati</taxon>
        <taxon>Bacteroidota</taxon>
        <taxon>Chitinophagia</taxon>
        <taxon>Chitinophagales</taxon>
        <taxon>Chitinophagaceae</taxon>
        <taxon>Flavisolibacter</taxon>
    </lineage>
</organism>
<dbReference type="InterPro" id="IPR012944">
    <property type="entry name" value="SusD_RagB_dom"/>
</dbReference>
<feature type="domain" description="RagB/SusD" evidence="6">
    <location>
        <begin position="308"/>
        <end position="455"/>
    </location>
</feature>
<comment type="similarity">
    <text evidence="2">Belongs to the SusD family.</text>
</comment>
<dbReference type="Proteomes" id="UP000077177">
    <property type="component" value="Chromosome"/>
</dbReference>
<gene>
    <name evidence="8" type="ORF">SY85_24645</name>
</gene>
<evidence type="ECO:0008006" key="10">
    <source>
        <dbReference type="Google" id="ProtNLM"/>
    </source>
</evidence>
<keyword evidence="9" id="KW-1185">Reference proteome</keyword>
<keyword evidence="5" id="KW-0998">Cell outer membrane</keyword>
<reference evidence="8 9" key="2">
    <citation type="journal article" date="2016" name="Int. J. Syst. Evol. Microbiol.">
        <title>Flavisolibacter tropicus sp. nov., isolated from tropical soil.</title>
        <authorList>
            <person name="Lee J.J."/>
            <person name="Kang M.S."/>
            <person name="Kim G.S."/>
            <person name="Lee C.S."/>
            <person name="Lim S."/>
            <person name="Lee J."/>
            <person name="Roh S.H."/>
            <person name="Kang H."/>
            <person name="Ha J.M."/>
            <person name="Bae S."/>
            <person name="Jung H.Y."/>
            <person name="Kim M.K."/>
        </authorList>
    </citation>
    <scope>NUCLEOTIDE SEQUENCE [LARGE SCALE GENOMIC DNA]</scope>
    <source>
        <strain evidence="8 9">LCS9</strain>
    </source>
</reference>
<keyword evidence="4" id="KW-0472">Membrane</keyword>
<dbReference type="AlphaFoldDB" id="A0A172U1J4"/>
<dbReference type="InterPro" id="IPR033985">
    <property type="entry name" value="SusD-like_N"/>
</dbReference>
<dbReference type="EMBL" id="CP011390">
    <property type="protein sequence ID" value="ANE53180.1"/>
    <property type="molecule type" value="Genomic_DNA"/>
</dbReference>
<dbReference type="Pfam" id="PF07980">
    <property type="entry name" value="SusD_RagB"/>
    <property type="match status" value="1"/>
</dbReference>
<dbReference type="PATRIC" id="fig|1492898.3.peg.5354"/>
<evidence type="ECO:0000256" key="3">
    <source>
        <dbReference type="ARBA" id="ARBA00022729"/>
    </source>
</evidence>
<accession>A0A172U1J4</accession>
<evidence type="ECO:0000313" key="9">
    <source>
        <dbReference type="Proteomes" id="UP000077177"/>
    </source>
</evidence>
<evidence type="ECO:0000313" key="8">
    <source>
        <dbReference type="EMBL" id="ANE53180.1"/>
    </source>
</evidence>
<dbReference type="SUPFAM" id="SSF48452">
    <property type="entry name" value="TPR-like"/>
    <property type="match status" value="1"/>
</dbReference>
<reference evidence="9" key="1">
    <citation type="submission" date="2015-01" db="EMBL/GenBank/DDBJ databases">
        <title>Flavisolibacter sp./LCS9/ whole genome sequencing.</title>
        <authorList>
            <person name="Kim M.K."/>
            <person name="Srinivasan S."/>
            <person name="Lee J.-J."/>
        </authorList>
    </citation>
    <scope>NUCLEOTIDE SEQUENCE [LARGE SCALE GENOMIC DNA]</scope>
    <source>
        <strain evidence="9">LCS9</strain>
    </source>
</reference>
<comment type="subcellular location">
    <subcellularLocation>
        <location evidence="1">Cell outer membrane</location>
    </subcellularLocation>
</comment>
<dbReference type="Gene3D" id="1.25.40.390">
    <property type="match status" value="1"/>
</dbReference>
<evidence type="ECO:0000259" key="7">
    <source>
        <dbReference type="Pfam" id="PF14322"/>
    </source>
</evidence>
<dbReference type="KEGG" id="fla:SY85_24645"/>
<dbReference type="GO" id="GO:0009279">
    <property type="term" value="C:cell outer membrane"/>
    <property type="evidence" value="ECO:0007669"/>
    <property type="project" value="UniProtKB-SubCell"/>
</dbReference>
<dbReference type="Pfam" id="PF14322">
    <property type="entry name" value="SusD-like_3"/>
    <property type="match status" value="1"/>
</dbReference>
<evidence type="ECO:0000256" key="4">
    <source>
        <dbReference type="ARBA" id="ARBA00023136"/>
    </source>
</evidence>
<dbReference type="InterPro" id="IPR011990">
    <property type="entry name" value="TPR-like_helical_dom_sf"/>
</dbReference>
<protein>
    <recommendedName>
        <fullName evidence="10">Carbohydrate-binding protein SusD</fullName>
    </recommendedName>
</protein>
<feature type="domain" description="SusD-like N-terminal" evidence="7">
    <location>
        <begin position="25"/>
        <end position="226"/>
    </location>
</feature>
<evidence type="ECO:0000256" key="2">
    <source>
        <dbReference type="ARBA" id="ARBA00006275"/>
    </source>
</evidence>
<evidence type="ECO:0000256" key="1">
    <source>
        <dbReference type="ARBA" id="ARBA00004442"/>
    </source>
</evidence>
<evidence type="ECO:0000259" key="6">
    <source>
        <dbReference type="Pfam" id="PF07980"/>
    </source>
</evidence>
<sequence length="489" mass="54624">MGSRINKIGICIGLSGMLALSSCSKFLETEPDNRTTVTTPQQVSQLVANAYPKASYIAFCEAMSDNAEDKDAPFSSQLNSQSYNFQDVETIDYDTPESYWTAAYKAISQANQALQVIEKSADKANLKAQKGEALVARAYAHFMLVNLFSKVYDANAGNNPGIPYVTAPENVVNGQYERKTVKYVYEMIEKDLTEGMPLINDGMYANAPKFHFNTAAVHAFAARFYLFKKEYDKVLAHCKAAVSGDFAPSLRPWNGSYSSLQYAELQAIYSSASENANIMLQEAMSVWGRSYPTNRFGMGETIVSTLMYTPQNPTGGRFAIGRNIYGTSPQTYNIPKFREHFVYASATANYGDPYNTIPLFTVEEVLFNKVEANCNLGNYEDAVKDLNAWVSKNIENYDANKHNLTVQRIKNYYPTLSTADAIIKTALEFKRATFMHEGMRWFDNIRLKMTIKHALKKEGKVITIGPDDNRRAIQIPTTATLSGIALNPR</sequence>
<proteinExistence type="inferred from homology"/>
<name>A0A172U1J4_9BACT</name>
<evidence type="ECO:0000256" key="5">
    <source>
        <dbReference type="ARBA" id="ARBA00023237"/>
    </source>
</evidence>
<dbReference type="RefSeq" id="WP_066409003.1">
    <property type="nucleotide sequence ID" value="NZ_CP011390.1"/>
</dbReference>